<keyword evidence="1" id="KW-0175">Coiled coil</keyword>
<reference evidence="2" key="1">
    <citation type="journal article" date="2021" name="Proc. Natl. Acad. Sci. U.S.A.">
        <title>A Catalog of Tens of Thousands of Viruses from Human Metagenomes Reveals Hidden Associations with Chronic Diseases.</title>
        <authorList>
            <person name="Tisza M.J."/>
            <person name="Buck C.B."/>
        </authorList>
    </citation>
    <scope>NUCLEOTIDE SEQUENCE</scope>
    <source>
        <strain evidence="2">Cts9u10</strain>
    </source>
</reference>
<organism evidence="2">
    <name type="scientific">Myoviridae sp. cts9u10</name>
    <dbReference type="NCBI Taxonomy" id="2825187"/>
    <lineage>
        <taxon>Viruses</taxon>
        <taxon>Duplodnaviria</taxon>
        <taxon>Heunggongvirae</taxon>
        <taxon>Uroviricota</taxon>
        <taxon>Caudoviricetes</taxon>
    </lineage>
</organism>
<evidence type="ECO:0000313" key="2">
    <source>
        <dbReference type="EMBL" id="DAD99504.1"/>
    </source>
</evidence>
<sequence length="141" mass="15887">MNKAELQELIQDLKDRQEELQQLQLSNPDAFTVEQKTEFDNNAEELKKTEARLAIVEEALKQNASNASADNKSGKVVVMVAFGDRFSKRTGKEVNPPQKRYFSFGEWQVFKQNYKLLGYSVTSVINDPFGDAAGLIEAPVD</sequence>
<protein>
    <submittedName>
        <fullName evidence="2">Uncharacterized protein</fullName>
    </submittedName>
</protein>
<accession>A0A8S5NZ91</accession>
<proteinExistence type="predicted"/>
<evidence type="ECO:0000256" key="1">
    <source>
        <dbReference type="SAM" id="Coils"/>
    </source>
</evidence>
<feature type="coiled-coil region" evidence="1">
    <location>
        <begin position="3"/>
        <end position="66"/>
    </location>
</feature>
<name>A0A8S5NZ91_9CAUD</name>
<dbReference type="EMBL" id="BK015286">
    <property type="protein sequence ID" value="DAD99504.1"/>
    <property type="molecule type" value="Genomic_DNA"/>
</dbReference>